<keyword evidence="4" id="KW-1185">Reference proteome</keyword>
<dbReference type="Proteomes" id="UP000198775">
    <property type="component" value="Unassembled WGS sequence"/>
</dbReference>
<sequence length="279" mass="31453">MTALETLESRIADLEATVEAQQDQIDQLQTDLEKERQACKDAEARVDDLETTVEEQTALLDALRKRTDTTQSQLAELQARELEKGAHLQYDHVTPTQLDVPDDRLERFTGEDGTQWVRLPDHEDPLDRGPDTLPAADLLPIQQLARIDEDALATATNTRADYIAARIWTARTTHSPGSLWTQGCKDVAEYVDASDIRVFIKSNCERDDESLSRDYAKKLAGRAMERLRELAKSRVYIERRTHRKDGLEYTERRLVLPSDAEIPGGVVTDDPPETDAVTG</sequence>
<dbReference type="RefSeq" id="WP_092662271.1">
    <property type="nucleotide sequence ID" value="NZ_FOCX01000018.1"/>
</dbReference>
<dbReference type="EMBL" id="FOCX01000018">
    <property type="protein sequence ID" value="SEO75093.1"/>
    <property type="molecule type" value="Genomic_DNA"/>
</dbReference>
<evidence type="ECO:0000256" key="2">
    <source>
        <dbReference type="SAM" id="MobiDB-lite"/>
    </source>
</evidence>
<feature type="region of interest" description="Disordered" evidence="2">
    <location>
        <begin position="260"/>
        <end position="279"/>
    </location>
</feature>
<keyword evidence="1" id="KW-0175">Coiled coil</keyword>
<evidence type="ECO:0000256" key="1">
    <source>
        <dbReference type="SAM" id="Coils"/>
    </source>
</evidence>
<dbReference type="Pfam" id="PF26032">
    <property type="entry name" value="DUF8008"/>
    <property type="match status" value="1"/>
</dbReference>
<reference evidence="4" key="1">
    <citation type="submission" date="2016-10" db="EMBL/GenBank/DDBJ databases">
        <authorList>
            <person name="Varghese N."/>
            <person name="Submissions S."/>
        </authorList>
    </citation>
    <scope>NUCLEOTIDE SEQUENCE [LARGE SCALE GENOMIC DNA]</scope>
    <source>
        <strain evidence="4">IBRC-M 10043</strain>
    </source>
</reference>
<organism evidence="3 4">
    <name type="scientific">Halorientalis persicus</name>
    <dbReference type="NCBI Taxonomy" id="1367881"/>
    <lineage>
        <taxon>Archaea</taxon>
        <taxon>Methanobacteriati</taxon>
        <taxon>Methanobacteriota</taxon>
        <taxon>Stenosarchaea group</taxon>
        <taxon>Halobacteria</taxon>
        <taxon>Halobacteriales</taxon>
        <taxon>Haloarculaceae</taxon>
        <taxon>Halorientalis</taxon>
    </lineage>
</organism>
<feature type="coiled-coil region" evidence="1">
    <location>
        <begin position="4"/>
        <end position="80"/>
    </location>
</feature>
<proteinExistence type="predicted"/>
<dbReference type="SUPFAM" id="SSF57997">
    <property type="entry name" value="Tropomyosin"/>
    <property type="match status" value="1"/>
</dbReference>
<dbReference type="AlphaFoldDB" id="A0A1H8SA88"/>
<gene>
    <name evidence="3" type="ORF">SAMN05216388_101834</name>
</gene>
<accession>A0A1H8SA88</accession>
<evidence type="ECO:0000313" key="3">
    <source>
        <dbReference type="EMBL" id="SEO75093.1"/>
    </source>
</evidence>
<dbReference type="InterPro" id="IPR058321">
    <property type="entry name" value="DUF8008"/>
</dbReference>
<protein>
    <submittedName>
        <fullName evidence="3">Uncharacterized protein</fullName>
    </submittedName>
</protein>
<dbReference type="Gene3D" id="1.10.287.1490">
    <property type="match status" value="1"/>
</dbReference>
<dbReference type="OrthoDB" id="195095at2157"/>
<evidence type="ECO:0000313" key="4">
    <source>
        <dbReference type="Proteomes" id="UP000198775"/>
    </source>
</evidence>
<name>A0A1H8SA88_9EURY</name>